<evidence type="ECO:0000313" key="2">
    <source>
        <dbReference type="EMBL" id="KAG6536132.1"/>
    </source>
</evidence>
<dbReference type="EMBL" id="JACMSC010000001">
    <property type="protein sequence ID" value="KAG6536132.1"/>
    <property type="molecule type" value="Genomic_DNA"/>
</dbReference>
<proteinExistence type="predicted"/>
<dbReference type="Proteomes" id="UP000734854">
    <property type="component" value="Unassembled WGS sequence"/>
</dbReference>
<feature type="compositionally biased region" description="Low complexity" evidence="1">
    <location>
        <begin position="1"/>
        <end position="27"/>
    </location>
</feature>
<comment type="caution">
    <text evidence="2">The sequence shown here is derived from an EMBL/GenBank/DDBJ whole genome shotgun (WGS) entry which is preliminary data.</text>
</comment>
<feature type="region of interest" description="Disordered" evidence="1">
    <location>
        <begin position="1"/>
        <end position="29"/>
    </location>
</feature>
<sequence length="95" mass="10569">MPTISSSSTLLTPMISSSSSTRRNSSPPIFPPSDLFSTLPPIELAPVADHQVLPSHLFALLLDLIRLQVVVSFGSDHPITDRICCHHRWLKKKKR</sequence>
<organism evidence="2 3">
    <name type="scientific">Zingiber officinale</name>
    <name type="common">Ginger</name>
    <name type="synonym">Amomum zingiber</name>
    <dbReference type="NCBI Taxonomy" id="94328"/>
    <lineage>
        <taxon>Eukaryota</taxon>
        <taxon>Viridiplantae</taxon>
        <taxon>Streptophyta</taxon>
        <taxon>Embryophyta</taxon>
        <taxon>Tracheophyta</taxon>
        <taxon>Spermatophyta</taxon>
        <taxon>Magnoliopsida</taxon>
        <taxon>Liliopsida</taxon>
        <taxon>Zingiberales</taxon>
        <taxon>Zingiberaceae</taxon>
        <taxon>Zingiber</taxon>
    </lineage>
</organism>
<reference evidence="2 3" key="1">
    <citation type="submission" date="2020-08" db="EMBL/GenBank/DDBJ databases">
        <title>Plant Genome Project.</title>
        <authorList>
            <person name="Zhang R.-G."/>
        </authorList>
    </citation>
    <scope>NUCLEOTIDE SEQUENCE [LARGE SCALE GENOMIC DNA]</scope>
    <source>
        <tissue evidence="2">Rhizome</tissue>
    </source>
</reference>
<gene>
    <name evidence="2" type="ORF">ZIOFF_001176</name>
</gene>
<evidence type="ECO:0000256" key="1">
    <source>
        <dbReference type="SAM" id="MobiDB-lite"/>
    </source>
</evidence>
<protein>
    <submittedName>
        <fullName evidence="2">Uncharacterized protein</fullName>
    </submittedName>
</protein>
<evidence type="ECO:0000313" key="3">
    <source>
        <dbReference type="Proteomes" id="UP000734854"/>
    </source>
</evidence>
<keyword evidence="3" id="KW-1185">Reference proteome</keyword>
<name>A0A8J5M8D1_ZINOF</name>
<dbReference type="AlphaFoldDB" id="A0A8J5M8D1"/>
<accession>A0A8J5M8D1</accession>